<gene>
    <name evidence="1" type="ORF">P0O15_07925</name>
</gene>
<keyword evidence="2" id="KW-1185">Reference proteome</keyword>
<dbReference type="Proteomes" id="UP001220010">
    <property type="component" value="Unassembled WGS sequence"/>
</dbReference>
<sequence>MARIVEGGEGRRDELIEDELAEEDVYEVEDEDDYLVDEEELLREMEALGAKKRSRQREEIEAALKAAMERSDAGEAALILLNLDGGEAVYFDGYPEALEYMAEHKGRWYLAPRRIDRKAAGSRQEADKDRSEDRR</sequence>
<dbReference type="EMBL" id="JARFPK010000027">
    <property type="protein sequence ID" value="MDF0591095.1"/>
    <property type="molecule type" value="Genomic_DNA"/>
</dbReference>
<name>A0ABT5X8Q9_9EURY</name>
<organism evidence="1 2">
    <name type="scientific">Candidatus Methanocrinis natronophilus</name>
    <dbReference type="NCBI Taxonomy" id="3033396"/>
    <lineage>
        <taxon>Archaea</taxon>
        <taxon>Methanobacteriati</taxon>
        <taxon>Methanobacteriota</taxon>
        <taxon>Stenosarchaea group</taxon>
        <taxon>Methanomicrobia</taxon>
        <taxon>Methanotrichales</taxon>
        <taxon>Methanotrichaceae</taxon>
        <taxon>Methanocrinis</taxon>
    </lineage>
</organism>
<dbReference type="RefSeq" id="WP_316966838.1">
    <property type="nucleotide sequence ID" value="NZ_JARFPK010000027.1"/>
</dbReference>
<protein>
    <submittedName>
        <fullName evidence="1">Uncharacterized protein</fullName>
    </submittedName>
</protein>
<evidence type="ECO:0000313" key="2">
    <source>
        <dbReference type="Proteomes" id="UP001220010"/>
    </source>
</evidence>
<reference evidence="1 2" key="1">
    <citation type="submission" date="2023-03" db="EMBL/GenBank/DDBJ databases">
        <title>WGS of Methanotrichaceae archaeon Mx.</title>
        <authorList>
            <person name="Sorokin D.Y."/>
            <person name="Merkel A.Y."/>
        </authorList>
    </citation>
    <scope>NUCLEOTIDE SEQUENCE [LARGE SCALE GENOMIC DNA]</scope>
    <source>
        <strain evidence="1 2">Mx</strain>
    </source>
</reference>
<proteinExistence type="predicted"/>
<evidence type="ECO:0000313" key="1">
    <source>
        <dbReference type="EMBL" id="MDF0591095.1"/>
    </source>
</evidence>
<comment type="caution">
    <text evidence="1">The sequence shown here is derived from an EMBL/GenBank/DDBJ whole genome shotgun (WGS) entry which is preliminary data.</text>
</comment>
<accession>A0ABT5X8Q9</accession>